<organism evidence="2 3">
    <name type="scientific">Aplosporella prunicola CBS 121167</name>
    <dbReference type="NCBI Taxonomy" id="1176127"/>
    <lineage>
        <taxon>Eukaryota</taxon>
        <taxon>Fungi</taxon>
        <taxon>Dikarya</taxon>
        <taxon>Ascomycota</taxon>
        <taxon>Pezizomycotina</taxon>
        <taxon>Dothideomycetes</taxon>
        <taxon>Dothideomycetes incertae sedis</taxon>
        <taxon>Botryosphaeriales</taxon>
        <taxon>Aplosporellaceae</taxon>
        <taxon>Aplosporella</taxon>
    </lineage>
</organism>
<dbReference type="CDD" id="cd04301">
    <property type="entry name" value="NAT_SF"/>
    <property type="match status" value="1"/>
</dbReference>
<dbReference type="OrthoDB" id="2115692at2759"/>
<feature type="domain" description="N-acetyltransferase" evidence="1">
    <location>
        <begin position="3"/>
        <end position="199"/>
    </location>
</feature>
<dbReference type="Proteomes" id="UP000799438">
    <property type="component" value="Unassembled WGS sequence"/>
</dbReference>
<dbReference type="GeneID" id="54295920"/>
<accession>A0A6A6B152</accession>
<dbReference type="PANTHER" id="PTHR42791:SF14">
    <property type="entry name" value="N-ACETYLTRANSFERASE DOMAIN-CONTAINING PROTEIN"/>
    <property type="match status" value="1"/>
</dbReference>
<proteinExistence type="predicted"/>
<feature type="non-terminal residue" evidence="2">
    <location>
        <position position="202"/>
    </location>
</feature>
<dbReference type="Gene3D" id="3.40.630.30">
    <property type="match status" value="1"/>
</dbReference>
<keyword evidence="3" id="KW-1185">Reference proteome</keyword>
<dbReference type="EMBL" id="ML995499">
    <property type="protein sequence ID" value="KAF2137922.1"/>
    <property type="molecule type" value="Genomic_DNA"/>
</dbReference>
<gene>
    <name evidence="2" type="ORF">K452DRAFT_257132</name>
</gene>
<dbReference type="PANTHER" id="PTHR42791">
    <property type="entry name" value="GNAT FAMILY ACETYLTRANSFERASE"/>
    <property type="match status" value="1"/>
</dbReference>
<dbReference type="SUPFAM" id="SSF55729">
    <property type="entry name" value="Acyl-CoA N-acyltransferases (Nat)"/>
    <property type="match status" value="1"/>
</dbReference>
<dbReference type="GO" id="GO:0016747">
    <property type="term" value="F:acyltransferase activity, transferring groups other than amino-acyl groups"/>
    <property type="evidence" value="ECO:0007669"/>
    <property type="project" value="InterPro"/>
</dbReference>
<dbReference type="PROSITE" id="PS51186">
    <property type="entry name" value="GNAT"/>
    <property type="match status" value="1"/>
</dbReference>
<evidence type="ECO:0000313" key="3">
    <source>
        <dbReference type="Proteomes" id="UP000799438"/>
    </source>
</evidence>
<dbReference type="InterPro" id="IPR016181">
    <property type="entry name" value="Acyl_CoA_acyltransferase"/>
</dbReference>
<evidence type="ECO:0000259" key="1">
    <source>
        <dbReference type="PROSITE" id="PS51186"/>
    </source>
</evidence>
<dbReference type="InterPro" id="IPR000182">
    <property type="entry name" value="GNAT_dom"/>
</dbReference>
<dbReference type="InterPro" id="IPR052523">
    <property type="entry name" value="Trichothecene_AcTrans"/>
</dbReference>
<sequence>MPLEVQPLTDADASRFVAIADAALGSTGVGLCLGPHPQPEIEKTLASKPYVHYLKVVDSDTGDVLACAKWEIHDQGRSDEQLAELDEPIQVAEEQRQYEKAHQEFFGYLNAGRKALGKKPHYFLSLLITDPNHQGRGAGGMLLRWGLERADKAGLITYLEATEAGRPVYKRFGFEDIKTTEFDLSRWGGQGIELNTTMVRQP</sequence>
<dbReference type="Pfam" id="PF00583">
    <property type="entry name" value="Acetyltransf_1"/>
    <property type="match status" value="1"/>
</dbReference>
<dbReference type="RefSeq" id="XP_033393637.1">
    <property type="nucleotide sequence ID" value="XM_033538424.1"/>
</dbReference>
<reference evidence="2" key="1">
    <citation type="journal article" date="2020" name="Stud. Mycol.">
        <title>101 Dothideomycetes genomes: a test case for predicting lifestyles and emergence of pathogens.</title>
        <authorList>
            <person name="Haridas S."/>
            <person name="Albert R."/>
            <person name="Binder M."/>
            <person name="Bloem J."/>
            <person name="Labutti K."/>
            <person name="Salamov A."/>
            <person name="Andreopoulos B."/>
            <person name="Baker S."/>
            <person name="Barry K."/>
            <person name="Bills G."/>
            <person name="Bluhm B."/>
            <person name="Cannon C."/>
            <person name="Castanera R."/>
            <person name="Culley D."/>
            <person name="Daum C."/>
            <person name="Ezra D."/>
            <person name="Gonzalez J."/>
            <person name="Henrissat B."/>
            <person name="Kuo A."/>
            <person name="Liang C."/>
            <person name="Lipzen A."/>
            <person name="Lutzoni F."/>
            <person name="Magnuson J."/>
            <person name="Mondo S."/>
            <person name="Nolan M."/>
            <person name="Ohm R."/>
            <person name="Pangilinan J."/>
            <person name="Park H.-J."/>
            <person name="Ramirez L."/>
            <person name="Alfaro M."/>
            <person name="Sun H."/>
            <person name="Tritt A."/>
            <person name="Yoshinaga Y."/>
            <person name="Zwiers L.-H."/>
            <person name="Turgeon B."/>
            <person name="Goodwin S."/>
            <person name="Spatafora J."/>
            <person name="Crous P."/>
            <person name="Grigoriev I."/>
        </authorList>
    </citation>
    <scope>NUCLEOTIDE SEQUENCE</scope>
    <source>
        <strain evidence="2">CBS 121167</strain>
    </source>
</reference>
<name>A0A6A6B152_9PEZI</name>
<dbReference type="AlphaFoldDB" id="A0A6A6B152"/>
<protein>
    <recommendedName>
        <fullName evidence="1">N-acetyltransferase domain-containing protein</fullName>
    </recommendedName>
</protein>
<evidence type="ECO:0000313" key="2">
    <source>
        <dbReference type="EMBL" id="KAF2137922.1"/>
    </source>
</evidence>